<reference evidence="1" key="1">
    <citation type="submission" date="2022-02" db="EMBL/GenBank/DDBJ databases">
        <title>Plant Genome Project.</title>
        <authorList>
            <person name="Zhang R.-G."/>
        </authorList>
    </citation>
    <scope>NUCLEOTIDE SEQUENCE</scope>
    <source>
        <strain evidence="1">AT1</strain>
    </source>
</reference>
<gene>
    <name evidence="1" type="ORF">RHMOL_Rhmol05G0255800</name>
</gene>
<protein>
    <submittedName>
        <fullName evidence="1">Uncharacterized protein</fullName>
    </submittedName>
</protein>
<sequence>MSKFSPAGTPFEANTARGLAADTALWFKRSSVWTLRDREIQTPSFSAALNKPSAFVLKPYPPYVLFDQRVAHIIVDGAWKAEVDKSGRSESHYTDKFLLRSLGERSFQIKLDFCRLSKIDRMDAYPAHCLAKWAMMSSTTPTAPRAGNTFLDRRDYRSSFFVCVAAVVYIITICLV</sequence>
<name>A0ACC0NSZ4_RHOML</name>
<evidence type="ECO:0000313" key="1">
    <source>
        <dbReference type="EMBL" id="KAI8556477.1"/>
    </source>
</evidence>
<organism evidence="1 2">
    <name type="scientific">Rhododendron molle</name>
    <name type="common">Chinese azalea</name>
    <name type="synonym">Azalea mollis</name>
    <dbReference type="NCBI Taxonomy" id="49168"/>
    <lineage>
        <taxon>Eukaryota</taxon>
        <taxon>Viridiplantae</taxon>
        <taxon>Streptophyta</taxon>
        <taxon>Embryophyta</taxon>
        <taxon>Tracheophyta</taxon>
        <taxon>Spermatophyta</taxon>
        <taxon>Magnoliopsida</taxon>
        <taxon>eudicotyledons</taxon>
        <taxon>Gunneridae</taxon>
        <taxon>Pentapetalae</taxon>
        <taxon>asterids</taxon>
        <taxon>Ericales</taxon>
        <taxon>Ericaceae</taxon>
        <taxon>Ericoideae</taxon>
        <taxon>Rhodoreae</taxon>
        <taxon>Rhododendron</taxon>
    </lineage>
</organism>
<proteinExistence type="predicted"/>
<accession>A0ACC0NSZ4</accession>
<dbReference type="EMBL" id="CM046392">
    <property type="protein sequence ID" value="KAI8556477.1"/>
    <property type="molecule type" value="Genomic_DNA"/>
</dbReference>
<keyword evidence="2" id="KW-1185">Reference proteome</keyword>
<comment type="caution">
    <text evidence="1">The sequence shown here is derived from an EMBL/GenBank/DDBJ whole genome shotgun (WGS) entry which is preliminary data.</text>
</comment>
<dbReference type="Proteomes" id="UP001062846">
    <property type="component" value="Chromosome 5"/>
</dbReference>
<evidence type="ECO:0000313" key="2">
    <source>
        <dbReference type="Proteomes" id="UP001062846"/>
    </source>
</evidence>